<feature type="region of interest" description="Disordered" evidence="7">
    <location>
        <begin position="217"/>
        <end position="263"/>
    </location>
</feature>
<comment type="similarity">
    <text evidence="2">Belongs to the DedA family.</text>
</comment>
<dbReference type="EMBL" id="JAKLTQ010000001">
    <property type="protein sequence ID" value="MCG2620641.1"/>
    <property type="molecule type" value="Genomic_DNA"/>
</dbReference>
<evidence type="ECO:0000256" key="7">
    <source>
        <dbReference type="SAM" id="MobiDB-lite"/>
    </source>
</evidence>
<dbReference type="PANTHER" id="PTHR42709">
    <property type="entry name" value="ALKALINE PHOSPHATASE LIKE PROTEIN"/>
    <property type="match status" value="1"/>
</dbReference>
<comment type="caution">
    <text evidence="10">The sequence shown here is derived from an EMBL/GenBank/DDBJ whole genome shotgun (WGS) entry which is preliminary data.</text>
</comment>
<dbReference type="InterPro" id="IPR051311">
    <property type="entry name" value="DedA_domain"/>
</dbReference>
<accession>A0ABS9L1W1</accession>
<proteinExistence type="inferred from homology"/>
<dbReference type="RefSeq" id="WP_237817736.1">
    <property type="nucleotide sequence ID" value="NZ_JAKLTQ010000001.1"/>
</dbReference>
<evidence type="ECO:0000256" key="3">
    <source>
        <dbReference type="ARBA" id="ARBA00022475"/>
    </source>
</evidence>
<keyword evidence="3" id="KW-1003">Cell membrane</keyword>
<evidence type="ECO:0000256" key="2">
    <source>
        <dbReference type="ARBA" id="ARBA00010792"/>
    </source>
</evidence>
<keyword evidence="6 8" id="KW-0472">Membrane</keyword>
<gene>
    <name evidence="10" type="ORF">LVY72_01810</name>
</gene>
<evidence type="ECO:0000313" key="10">
    <source>
        <dbReference type="EMBL" id="MCG2620641.1"/>
    </source>
</evidence>
<evidence type="ECO:0000256" key="8">
    <source>
        <dbReference type="SAM" id="Phobius"/>
    </source>
</evidence>
<protein>
    <submittedName>
        <fullName evidence="10">DedA family protein</fullName>
    </submittedName>
</protein>
<dbReference type="PANTHER" id="PTHR42709:SF6">
    <property type="entry name" value="UNDECAPRENYL PHOSPHATE TRANSPORTER A"/>
    <property type="match status" value="1"/>
</dbReference>
<comment type="subcellular location">
    <subcellularLocation>
        <location evidence="1">Cell membrane</location>
        <topology evidence="1">Multi-pass membrane protein</topology>
    </subcellularLocation>
</comment>
<keyword evidence="4 8" id="KW-0812">Transmembrane</keyword>
<evidence type="ECO:0000256" key="6">
    <source>
        <dbReference type="ARBA" id="ARBA00023136"/>
    </source>
</evidence>
<evidence type="ECO:0000256" key="4">
    <source>
        <dbReference type="ARBA" id="ARBA00022692"/>
    </source>
</evidence>
<sequence>MHELMDAINVFIVDAAGQWWVYPLLFILCTVDGFFPPLPSESVVVALAAVSVSAGVPNIWLVVLVAAVGAIVGDNIAYAIGRRIGTRRFHWMRRPRPAAAFAWARRGLDHRGAALILSARYIPVGRVAVNMMAGATGYSRRRFVPFTILAGISWALYSAGIGTLAGRWVSDNHLLAVVVSVAVAMLMGLLLDYALKLGGRLRLARLRRMARTRAAAARTAGGPVPAAEREFSEAGSASAGGTAARGGRPGPDRSDGAGSAPAA</sequence>
<feature type="transmembrane region" description="Helical" evidence="8">
    <location>
        <begin position="59"/>
        <end position="80"/>
    </location>
</feature>
<evidence type="ECO:0000256" key="1">
    <source>
        <dbReference type="ARBA" id="ARBA00004651"/>
    </source>
</evidence>
<evidence type="ECO:0000259" key="9">
    <source>
        <dbReference type="Pfam" id="PF09335"/>
    </source>
</evidence>
<feature type="compositionally biased region" description="Low complexity" evidence="7">
    <location>
        <begin position="233"/>
        <end position="242"/>
    </location>
</feature>
<keyword evidence="5 8" id="KW-1133">Transmembrane helix</keyword>
<dbReference type="Proteomes" id="UP001165368">
    <property type="component" value="Unassembled WGS sequence"/>
</dbReference>
<reference evidence="10" key="1">
    <citation type="submission" date="2022-01" db="EMBL/GenBank/DDBJ databases">
        <authorList>
            <person name="Jo J.-H."/>
            <person name="Im W.-T."/>
        </authorList>
    </citation>
    <scope>NUCLEOTIDE SEQUENCE</scope>
    <source>
        <strain evidence="10">I2-34</strain>
    </source>
</reference>
<feature type="domain" description="VTT" evidence="9">
    <location>
        <begin position="39"/>
        <end position="163"/>
    </location>
</feature>
<evidence type="ECO:0000313" key="11">
    <source>
        <dbReference type="Proteomes" id="UP001165368"/>
    </source>
</evidence>
<dbReference type="Pfam" id="PF09335">
    <property type="entry name" value="VTT_dom"/>
    <property type="match status" value="1"/>
</dbReference>
<evidence type="ECO:0000256" key="5">
    <source>
        <dbReference type="ARBA" id="ARBA00022989"/>
    </source>
</evidence>
<organism evidence="10 11">
    <name type="scientific">Arthrobacter hankyongi</name>
    <dbReference type="NCBI Taxonomy" id="2904801"/>
    <lineage>
        <taxon>Bacteria</taxon>
        <taxon>Bacillati</taxon>
        <taxon>Actinomycetota</taxon>
        <taxon>Actinomycetes</taxon>
        <taxon>Micrococcales</taxon>
        <taxon>Micrococcaceae</taxon>
        <taxon>Arthrobacter</taxon>
    </lineage>
</organism>
<feature type="transmembrane region" description="Helical" evidence="8">
    <location>
        <begin position="146"/>
        <end position="168"/>
    </location>
</feature>
<dbReference type="InterPro" id="IPR032816">
    <property type="entry name" value="VTT_dom"/>
</dbReference>
<feature type="transmembrane region" description="Helical" evidence="8">
    <location>
        <begin position="174"/>
        <end position="195"/>
    </location>
</feature>
<keyword evidence="11" id="KW-1185">Reference proteome</keyword>
<name>A0ABS9L1W1_9MICC</name>